<organism evidence="1">
    <name type="scientific">Brassica napus</name>
    <name type="common">Rape</name>
    <dbReference type="NCBI Taxonomy" id="3708"/>
    <lineage>
        <taxon>Eukaryota</taxon>
        <taxon>Viridiplantae</taxon>
        <taxon>Streptophyta</taxon>
        <taxon>Embryophyta</taxon>
        <taxon>Tracheophyta</taxon>
        <taxon>Spermatophyta</taxon>
        <taxon>Magnoliopsida</taxon>
        <taxon>eudicotyledons</taxon>
        <taxon>Gunneridae</taxon>
        <taxon>Pentapetalae</taxon>
        <taxon>rosids</taxon>
        <taxon>malvids</taxon>
        <taxon>Brassicales</taxon>
        <taxon>Brassicaceae</taxon>
        <taxon>Brassiceae</taxon>
        <taxon>Brassica</taxon>
    </lineage>
</organism>
<evidence type="ECO:0000313" key="1">
    <source>
        <dbReference type="EMBL" id="CDY71028.1"/>
    </source>
</evidence>
<gene>
    <name evidence="1" type="primary">BnaCnng70970D</name>
    <name evidence="1" type="ORF">GSBRNA2T00010727001</name>
</gene>
<name>A0A078JTY2_BRANA</name>
<sequence length="16" mass="1853">MPNHGVIIENINEEED</sequence>
<dbReference type="PaxDb" id="3708-A0A078JTY2"/>
<accession>A0A078JTY2</accession>
<reference evidence="1" key="2">
    <citation type="submission" date="2014-06" db="EMBL/GenBank/DDBJ databases">
        <authorList>
            <person name="Genoscope - CEA"/>
        </authorList>
    </citation>
    <scope>NUCLEOTIDE SEQUENCE</scope>
</reference>
<reference evidence="1" key="1">
    <citation type="journal article" date="2014" name="Science">
        <title>Plant genetics. Early allopolyploid evolution in the post-Neolithic Brassica napus oilseed genome.</title>
        <authorList>
            <person name="Chalhoub B."/>
            <person name="Denoeud F."/>
            <person name="Liu S."/>
            <person name="Parkin I.A."/>
            <person name="Tang H."/>
            <person name="Wang X."/>
            <person name="Chiquet J."/>
            <person name="Belcram H."/>
            <person name="Tong C."/>
            <person name="Samans B."/>
            <person name="Correa M."/>
            <person name="Da Silva C."/>
            <person name="Just J."/>
            <person name="Falentin C."/>
            <person name="Koh C.S."/>
            <person name="Le Clainche I."/>
            <person name="Bernard M."/>
            <person name="Bento P."/>
            <person name="Noel B."/>
            <person name="Labadie K."/>
            <person name="Alberti A."/>
            <person name="Charles M."/>
            <person name="Arnaud D."/>
            <person name="Guo H."/>
            <person name="Daviaud C."/>
            <person name="Alamery S."/>
            <person name="Jabbari K."/>
            <person name="Zhao M."/>
            <person name="Edger P.P."/>
            <person name="Chelaifa H."/>
            <person name="Tack D."/>
            <person name="Lassalle G."/>
            <person name="Mestiri I."/>
            <person name="Schnel N."/>
            <person name="Le Paslier M.C."/>
            <person name="Fan G."/>
            <person name="Renault V."/>
            <person name="Bayer P.E."/>
            <person name="Golicz A.A."/>
            <person name="Manoli S."/>
            <person name="Lee T.H."/>
            <person name="Thi V.H."/>
            <person name="Chalabi S."/>
            <person name="Hu Q."/>
            <person name="Fan C."/>
            <person name="Tollenaere R."/>
            <person name="Lu Y."/>
            <person name="Battail C."/>
            <person name="Shen J."/>
            <person name="Sidebottom C.H."/>
            <person name="Wang X."/>
            <person name="Canaguier A."/>
            <person name="Chauveau A."/>
            <person name="Berard A."/>
            <person name="Deniot G."/>
            <person name="Guan M."/>
            <person name="Liu Z."/>
            <person name="Sun F."/>
            <person name="Lim Y.P."/>
            <person name="Lyons E."/>
            <person name="Town C.D."/>
            <person name="Bancroft I."/>
            <person name="Wang X."/>
            <person name="Meng J."/>
            <person name="Ma J."/>
            <person name="Pires J.C."/>
            <person name="King G.J."/>
            <person name="Brunel D."/>
            <person name="Delourme R."/>
            <person name="Renard M."/>
            <person name="Aury J.M."/>
            <person name="Adams K.L."/>
            <person name="Batley J."/>
            <person name="Snowdon R.J."/>
            <person name="Tost J."/>
            <person name="Edwards D."/>
            <person name="Zhou Y."/>
            <person name="Hua W."/>
            <person name="Sharpe A.G."/>
            <person name="Paterson A.H."/>
            <person name="Guan C."/>
            <person name="Wincker P."/>
        </authorList>
    </citation>
    <scope>NUCLEOTIDE SEQUENCE [LARGE SCALE GENOMIC DNA]</scope>
</reference>
<protein>
    <submittedName>
        <fullName evidence="1">BnaCnng70970D protein</fullName>
    </submittedName>
</protein>
<dbReference type="EMBL" id="LK044189">
    <property type="protein sequence ID" value="CDY71028.1"/>
    <property type="molecule type" value="Genomic_DNA"/>
</dbReference>
<dbReference type="AlphaFoldDB" id="A0A078JTY2"/>
<proteinExistence type="predicted"/>